<dbReference type="OMA" id="HTHNIHA"/>
<evidence type="ECO:0000313" key="5">
    <source>
        <dbReference type="Proteomes" id="UP000694559"/>
    </source>
</evidence>
<dbReference type="GO" id="GO:0031267">
    <property type="term" value="F:small GTPase binding"/>
    <property type="evidence" value="ECO:0007669"/>
    <property type="project" value="InterPro"/>
</dbReference>
<dbReference type="InterPro" id="IPR010911">
    <property type="entry name" value="Rab_BD"/>
</dbReference>
<name>A0A8C6XL57_NAJNA</name>
<keyword evidence="2" id="KW-0963">Cytoplasm</keyword>
<dbReference type="Ensembl" id="ENSNNAT00000016798.1">
    <property type="protein sequence ID" value="ENSNNAP00000016020.1"/>
    <property type="gene ID" value="ENSNNAG00000010776.1"/>
</dbReference>
<dbReference type="InterPro" id="IPR051745">
    <property type="entry name" value="Intracell_Transport_Effector"/>
</dbReference>
<reference evidence="4" key="1">
    <citation type="submission" date="2025-08" db="UniProtKB">
        <authorList>
            <consortium name="Ensembl"/>
        </authorList>
    </citation>
    <scope>IDENTIFICATION</scope>
</reference>
<proteinExistence type="predicted"/>
<dbReference type="GO" id="GO:0017022">
    <property type="term" value="F:myosin binding"/>
    <property type="evidence" value="ECO:0007669"/>
    <property type="project" value="TreeGrafter"/>
</dbReference>
<reference evidence="4" key="2">
    <citation type="submission" date="2025-09" db="UniProtKB">
        <authorList>
            <consortium name="Ensembl"/>
        </authorList>
    </citation>
    <scope>IDENTIFICATION</scope>
</reference>
<evidence type="ECO:0000313" key="4">
    <source>
        <dbReference type="Ensembl" id="ENSNNAP00000016020.1"/>
    </source>
</evidence>
<dbReference type="InterPro" id="IPR041282">
    <property type="entry name" value="FYVE_2"/>
</dbReference>
<dbReference type="PROSITE" id="PS50916">
    <property type="entry name" value="RABBD"/>
    <property type="match status" value="1"/>
</dbReference>
<dbReference type="GO" id="GO:0048471">
    <property type="term" value="C:perinuclear region of cytoplasm"/>
    <property type="evidence" value="ECO:0007669"/>
    <property type="project" value="UniProtKB-SubCell"/>
</dbReference>
<comment type="subcellular location">
    <subcellularLocation>
        <location evidence="1">Cytoplasm</location>
        <location evidence="1">Perinuclear region</location>
    </subcellularLocation>
</comment>
<evidence type="ECO:0000256" key="2">
    <source>
        <dbReference type="ARBA" id="ARBA00022490"/>
    </source>
</evidence>
<dbReference type="Pfam" id="PF02318">
    <property type="entry name" value="FYVE_2"/>
    <property type="match status" value="1"/>
</dbReference>
<sequence>MRRKLDLSDLTDDEAEHVLQVVQRDFTLRKKEEDRLNEMKQKLDEEGNKCSILSKHGRFNEHCCMHCCSPFTFLINPKRQCQDCKYNICKNCSSYQRKEKAWLCNMCQLLRAQSLEWYYNNVKSRFKCFGGAKVLKNLYRKHRLETGTFSRSSLQYCILITALHWLSSTYIYN</sequence>
<evidence type="ECO:0000256" key="1">
    <source>
        <dbReference type="ARBA" id="ARBA00004556"/>
    </source>
</evidence>
<dbReference type="GO" id="GO:0030864">
    <property type="term" value="C:cortical actin cytoskeleton"/>
    <property type="evidence" value="ECO:0007669"/>
    <property type="project" value="TreeGrafter"/>
</dbReference>
<protein>
    <recommendedName>
        <fullName evidence="3">RabBD domain-containing protein</fullName>
    </recommendedName>
</protein>
<dbReference type="FunFam" id="3.30.40.10:FF:000018">
    <property type="entry name" value="Synaptotagmin-like 5, isoform CRA_a"/>
    <property type="match status" value="1"/>
</dbReference>
<dbReference type="PANTHER" id="PTHR14555">
    <property type="entry name" value="MYELIN-ASSOCIATED OLIGODENDROCYTIC BASIC PROTEIN MOBP -RELATED"/>
    <property type="match status" value="1"/>
</dbReference>
<dbReference type="GO" id="GO:0003779">
    <property type="term" value="F:actin binding"/>
    <property type="evidence" value="ECO:0007669"/>
    <property type="project" value="TreeGrafter"/>
</dbReference>
<dbReference type="PANTHER" id="PTHR14555:SF6">
    <property type="entry name" value="RAB EFFECTOR MYRIP"/>
    <property type="match status" value="1"/>
</dbReference>
<evidence type="ECO:0000259" key="3">
    <source>
        <dbReference type="PROSITE" id="PS50916"/>
    </source>
</evidence>
<dbReference type="GeneTree" id="ENSGT00950000183138"/>
<organism evidence="4 5">
    <name type="scientific">Naja naja</name>
    <name type="common">Indian cobra</name>
    <dbReference type="NCBI Taxonomy" id="35670"/>
    <lineage>
        <taxon>Eukaryota</taxon>
        <taxon>Metazoa</taxon>
        <taxon>Chordata</taxon>
        <taxon>Craniata</taxon>
        <taxon>Vertebrata</taxon>
        <taxon>Euteleostomi</taxon>
        <taxon>Lepidosauria</taxon>
        <taxon>Squamata</taxon>
        <taxon>Bifurcata</taxon>
        <taxon>Unidentata</taxon>
        <taxon>Episquamata</taxon>
        <taxon>Toxicofera</taxon>
        <taxon>Serpentes</taxon>
        <taxon>Colubroidea</taxon>
        <taxon>Elapidae</taxon>
        <taxon>Elapinae</taxon>
        <taxon>Naja</taxon>
    </lineage>
</organism>
<dbReference type="InterPro" id="IPR013083">
    <property type="entry name" value="Znf_RING/FYVE/PHD"/>
</dbReference>
<dbReference type="OrthoDB" id="9028966at2759"/>
<keyword evidence="5" id="KW-1185">Reference proteome</keyword>
<dbReference type="SUPFAM" id="SSF57903">
    <property type="entry name" value="FYVE/PHD zinc finger"/>
    <property type="match status" value="1"/>
</dbReference>
<dbReference type="Proteomes" id="UP000694559">
    <property type="component" value="Unplaced"/>
</dbReference>
<dbReference type="Gene3D" id="3.30.40.10">
    <property type="entry name" value="Zinc/RING finger domain, C3HC4 (zinc finger)"/>
    <property type="match status" value="1"/>
</dbReference>
<accession>A0A8C6XL57</accession>
<dbReference type="GO" id="GO:0006886">
    <property type="term" value="P:intracellular protein transport"/>
    <property type="evidence" value="ECO:0007669"/>
    <property type="project" value="InterPro"/>
</dbReference>
<dbReference type="AlphaFoldDB" id="A0A8C6XL57"/>
<feature type="domain" description="RabBD" evidence="3">
    <location>
        <begin position="4"/>
        <end position="121"/>
    </location>
</feature>
<dbReference type="InterPro" id="IPR011011">
    <property type="entry name" value="Znf_FYVE_PHD"/>
</dbReference>